<evidence type="ECO:0000256" key="5">
    <source>
        <dbReference type="ARBA" id="ARBA00022692"/>
    </source>
</evidence>
<feature type="transmembrane region" description="Helical" evidence="8">
    <location>
        <begin position="305"/>
        <end position="328"/>
    </location>
</feature>
<feature type="transmembrane region" description="Helical" evidence="8">
    <location>
        <begin position="369"/>
        <end position="391"/>
    </location>
</feature>
<evidence type="ECO:0000259" key="9">
    <source>
        <dbReference type="Pfam" id="PF13813"/>
    </source>
</evidence>
<keyword evidence="4" id="KW-0808">Transferase</keyword>
<sequence length="424" mass="47807">MWVLPKDLTVSLLERVPLPHEIVPGLLPSKNPLVSVAQYFGIEVHSYPAGHLDIVQFLAQELDVITCIFVFHVILVALYYTVVRNLGSARTLGTLVICAALLCAGAVYEADYPFVNFTWLAVMFRAALNMWDVSILRTDEEVDDWSIVEFFSHLWALPLERSVLAEREKQGIKVNVRVQAVRRLIIAAAHSLWLCVLLYVIPPYHIFVKLPQVKRSAYMFVMSLAVFHALAGLITLPTEGLALITGCEQAETLKNPFTAVGLRIFWSRWNRMIATVLHRVIFGGRGTHKSVDDRKKEKQAKPNRLVAICKAMLTFLVSGIFHEYLIYFSVKEPIVGINTLFFLYNGVACIASTMLAVSMPKLNKSFPDILKIALMHCFFFTVAELFLPPYIKGGYFTDGQAIFNNLVYARTQNPTNVFISIFGE</sequence>
<dbReference type="GO" id="GO:0008374">
    <property type="term" value="F:O-acyltransferase activity"/>
    <property type="evidence" value="ECO:0007669"/>
    <property type="project" value="InterPro"/>
</dbReference>
<feature type="transmembrane region" description="Helical" evidence="8">
    <location>
        <begin position="184"/>
        <end position="205"/>
    </location>
</feature>
<keyword evidence="11" id="KW-1185">Reference proteome</keyword>
<feature type="transmembrane region" description="Helical" evidence="8">
    <location>
        <begin position="62"/>
        <end position="82"/>
    </location>
</feature>
<evidence type="ECO:0000256" key="7">
    <source>
        <dbReference type="ARBA" id="ARBA00023136"/>
    </source>
</evidence>
<feature type="transmembrane region" description="Helical" evidence="8">
    <location>
        <begin position="217"/>
        <end position="236"/>
    </location>
</feature>
<evidence type="ECO:0000313" key="10">
    <source>
        <dbReference type="EMBL" id="WFD35912.1"/>
    </source>
</evidence>
<evidence type="ECO:0000256" key="8">
    <source>
        <dbReference type="SAM" id="Phobius"/>
    </source>
</evidence>
<comment type="subcellular location">
    <subcellularLocation>
        <location evidence="1">Membrane</location>
        <topology evidence="1">Multi-pass membrane protein</topology>
    </subcellularLocation>
</comment>
<feature type="transmembrane region" description="Helical" evidence="8">
    <location>
        <begin position="89"/>
        <end position="108"/>
    </location>
</feature>
<keyword evidence="7 8" id="KW-0472">Membrane</keyword>
<dbReference type="GO" id="GO:0016020">
    <property type="term" value="C:membrane"/>
    <property type="evidence" value="ECO:0007669"/>
    <property type="project" value="UniProtKB-SubCell"/>
</dbReference>
<dbReference type="InterPro" id="IPR044851">
    <property type="entry name" value="Wax_synthase"/>
</dbReference>
<dbReference type="EMBL" id="CP119880">
    <property type="protein sequence ID" value="WFD35912.1"/>
    <property type="molecule type" value="Genomic_DNA"/>
</dbReference>
<evidence type="ECO:0000256" key="2">
    <source>
        <dbReference type="ARBA" id="ARBA00005179"/>
    </source>
</evidence>
<dbReference type="GO" id="GO:0006629">
    <property type="term" value="P:lipid metabolic process"/>
    <property type="evidence" value="ECO:0007669"/>
    <property type="project" value="InterPro"/>
</dbReference>
<evidence type="ECO:0000256" key="6">
    <source>
        <dbReference type="ARBA" id="ARBA00022989"/>
    </source>
</evidence>
<dbReference type="PANTHER" id="PTHR31595">
    <property type="entry name" value="LONG-CHAIN-ALCOHOL O-FATTY-ACYLTRANSFERASE 3-RELATED"/>
    <property type="match status" value="1"/>
</dbReference>
<name>A0AAF0EWA5_9BASI</name>
<reference evidence="10" key="1">
    <citation type="submission" date="2023-03" db="EMBL/GenBank/DDBJ databases">
        <title>Mating type loci evolution in Malassezia.</title>
        <authorList>
            <person name="Coelho M.A."/>
        </authorList>
    </citation>
    <scope>NUCLEOTIDE SEQUENCE</scope>
    <source>
        <strain evidence="10">CBS 11721</strain>
    </source>
</reference>
<protein>
    <recommendedName>
        <fullName evidence="9">Wax synthase domain-containing protein</fullName>
    </recommendedName>
</protein>
<comment type="similarity">
    <text evidence="3">Belongs to the wax synthase family.</text>
</comment>
<gene>
    <name evidence="10" type="ORF">MCUN1_002781</name>
</gene>
<keyword evidence="5 8" id="KW-0812">Transmembrane</keyword>
<dbReference type="Proteomes" id="UP001219933">
    <property type="component" value="Chromosome 4"/>
</dbReference>
<evidence type="ECO:0000313" key="11">
    <source>
        <dbReference type="Proteomes" id="UP001219933"/>
    </source>
</evidence>
<dbReference type="Pfam" id="PF13813">
    <property type="entry name" value="MBOAT_2"/>
    <property type="match status" value="1"/>
</dbReference>
<evidence type="ECO:0000256" key="1">
    <source>
        <dbReference type="ARBA" id="ARBA00004141"/>
    </source>
</evidence>
<dbReference type="AlphaFoldDB" id="A0AAF0EWA5"/>
<feature type="domain" description="Wax synthase" evidence="9">
    <location>
        <begin position="254"/>
        <end position="343"/>
    </location>
</feature>
<proteinExistence type="inferred from homology"/>
<comment type="pathway">
    <text evidence="2">Secondary metabolite biosynthesis.</text>
</comment>
<feature type="transmembrane region" description="Helical" evidence="8">
    <location>
        <begin position="114"/>
        <end position="131"/>
    </location>
</feature>
<feature type="transmembrane region" description="Helical" evidence="8">
    <location>
        <begin position="334"/>
        <end position="357"/>
    </location>
</feature>
<keyword evidence="6 8" id="KW-1133">Transmembrane helix</keyword>
<organism evidence="10 11">
    <name type="scientific">Malassezia cuniculi</name>
    <dbReference type="NCBI Taxonomy" id="948313"/>
    <lineage>
        <taxon>Eukaryota</taxon>
        <taxon>Fungi</taxon>
        <taxon>Dikarya</taxon>
        <taxon>Basidiomycota</taxon>
        <taxon>Ustilaginomycotina</taxon>
        <taxon>Malasseziomycetes</taxon>
        <taxon>Malasseziales</taxon>
        <taxon>Malasseziaceae</taxon>
        <taxon>Malassezia</taxon>
    </lineage>
</organism>
<accession>A0AAF0EWA5</accession>
<dbReference type="InterPro" id="IPR032805">
    <property type="entry name" value="Wax_synthase_dom"/>
</dbReference>
<evidence type="ECO:0000256" key="4">
    <source>
        <dbReference type="ARBA" id="ARBA00022679"/>
    </source>
</evidence>
<evidence type="ECO:0000256" key="3">
    <source>
        <dbReference type="ARBA" id="ARBA00007282"/>
    </source>
</evidence>
<dbReference type="PANTHER" id="PTHR31595:SF57">
    <property type="entry name" value="OS04G0481900 PROTEIN"/>
    <property type="match status" value="1"/>
</dbReference>